<proteinExistence type="predicted"/>
<comment type="caution">
    <text evidence="1">The sequence shown here is derived from an EMBL/GenBank/DDBJ whole genome shotgun (WGS) entry which is preliminary data.</text>
</comment>
<gene>
    <name evidence="1" type="ORF">FYK55_16960</name>
</gene>
<reference evidence="1 2" key="1">
    <citation type="submission" date="2019-08" db="EMBL/GenBank/DDBJ databases">
        <authorList>
            <person name="Dhanesh K."/>
            <person name="Kumar G."/>
            <person name="Sasikala C."/>
            <person name="Venkata Ramana C."/>
        </authorList>
    </citation>
    <scope>NUCLEOTIDE SEQUENCE [LARGE SCALE GENOMIC DNA]</scope>
    <source>
        <strain evidence="1 2">JC645</strain>
    </source>
</reference>
<dbReference type="EMBL" id="VWOX01000009">
    <property type="protein sequence ID" value="KAA5541887.1"/>
    <property type="molecule type" value="Genomic_DNA"/>
</dbReference>
<dbReference type="Proteomes" id="UP000324479">
    <property type="component" value="Unassembled WGS sequence"/>
</dbReference>
<evidence type="ECO:0000313" key="1">
    <source>
        <dbReference type="EMBL" id="KAA5541887.1"/>
    </source>
</evidence>
<dbReference type="AlphaFoldDB" id="A0A5M6D2Z5"/>
<dbReference type="RefSeq" id="WP_150077621.1">
    <property type="nucleotide sequence ID" value="NZ_VWOX01000009.1"/>
</dbReference>
<name>A0A5M6D2Z5_9BACT</name>
<sequence length="228" mass="26295">MTTLIEKIRSRGSWTIRIRPIEFEAHRVDRLAQLVDAVQTSRVELRGWDFPHIDPNTVPVRMSEYVEQQTDWEQYVELWRAYKSGQFISVSGMSCDWRDQSKTLWPAEPGWRSGTSLSAESSIFRFVEAFEFAAKWTRAVPVGEEMSVSVKVAGLRDRALQLSPDRMASRFNYTSSVDEFTWEEQYSTSAVFSSPRENAVEPATELFELFGLDIDKSFIRDMQAKLLG</sequence>
<protein>
    <submittedName>
        <fullName evidence="1">Uncharacterized protein</fullName>
    </submittedName>
</protein>
<organism evidence="1 2">
    <name type="scientific">Roseiconus nitratireducens</name>
    <dbReference type="NCBI Taxonomy" id="2605748"/>
    <lineage>
        <taxon>Bacteria</taxon>
        <taxon>Pseudomonadati</taxon>
        <taxon>Planctomycetota</taxon>
        <taxon>Planctomycetia</taxon>
        <taxon>Pirellulales</taxon>
        <taxon>Pirellulaceae</taxon>
        <taxon>Roseiconus</taxon>
    </lineage>
</organism>
<accession>A0A5M6D2Z5</accession>
<evidence type="ECO:0000313" key="2">
    <source>
        <dbReference type="Proteomes" id="UP000324479"/>
    </source>
</evidence>
<keyword evidence="2" id="KW-1185">Reference proteome</keyword>